<evidence type="ECO:0000313" key="1">
    <source>
        <dbReference type="EMBL" id="MCI53648.1"/>
    </source>
</evidence>
<evidence type="ECO:0000313" key="2">
    <source>
        <dbReference type="Proteomes" id="UP000265520"/>
    </source>
</evidence>
<organism evidence="1 2">
    <name type="scientific">Trifolium medium</name>
    <dbReference type="NCBI Taxonomy" id="97028"/>
    <lineage>
        <taxon>Eukaryota</taxon>
        <taxon>Viridiplantae</taxon>
        <taxon>Streptophyta</taxon>
        <taxon>Embryophyta</taxon>
        <taxon>Tracheophyta</taxon>
        <taxon>Spermatophyta</taxon>
        <taxon>Magnoliopsida</taxon>
        <taxon>eudicotyledons</taxon>
        <taxon>Gunneridae</taxon>
        <taxon>Pentapetalae</taxon>
        <taxon>rosids</taxon>
        <taxon>fabids</taxon>
        <taxon>Fabales</taxon>
        <taxon>Fabaceae</taxon>
        <taxon>Papilionoideae</taxon>
        <taxon>50 kb inversion clade</taxon>
        <taxon>NPAAA clade</taxon>
        <taxon>Hologalegina</taxon>
        <taxon>IRL clade</taxon>
        <taxon>Trifolieae</taxon>
        <taxon>Trifolium</taxon>
    </lineage>
</organism>
<feature type="non-terminal residue" evidence="1">
    <location>
        <position position="1"/>
    </location>
</feature>
<accession>A0A392SXT6</accession>
<reference evidence="1 2" key="1">
    <citation type="journal article" date="2018" name="Front. Plant Sci.">
        <title>Red Clover (Trifolium pratense) and Zigzag Clover (T. medium) - A Picture of Genomic Similarities and Differences.</title>
        <authorList>
            <person name="Dluhosova J."/>
            <person name="Istvanek J."/>
            <person name="Nedelnik J."/>
            <person name="Repkova J."/>
        </authorList>
    </citation>
    <scope>NUCLEOTIDE SEQUENCE [LARGE SCALE GENOMIC DNA]</scope>
    <source>
        <strain evidence="2">cv. 10/8</strain>
        <tissue evidence="1">Leaf</tissue>
    </source>
</reference>
<name>A0A392SXT6_9FABA</name>
<sequence>FGSTSTASLAVVVVCGGYPFPSAVQASSRFPNLSLSAFGSSLISGPQGSCGDVASGSLGGW</sequence>
<dbReference type="EMBL" id="LXQA010466609">
    <property type="protein sequence ID" value="MCI53648.1"/>
    <property type="molecule type" value="Genomic_DNA"/>
</dbReference>
<keyword evidence="2" id="KW-1185">Reference proteome</keyword>
<comment type="caution">
    <text evidence="1">The sequence shown here is derived from an EMBL/GenBank/DDBJ whole genome shotgun (WGS) entry which is preliminary data.</text>
</comment>
<dbReference type="Proteomes" id="UP000265520">
    <property type="component" value="Unassembled WGS sequence"/>
</dbReference>
<proteinExistence type="predicted"/>
<dbReference type="AlphaFoldDB" id="A0A392SXT6"/>
<protein>
    <submittedName>
        <fullName evidence="1">Uncharacterized protein</fullName>
    </submittedName>
</protein>